<reference evidence="8 9" key="1">
    <citation type="submission" date="2018-10" db="EMBL/GenBank/DDBJ databases">
        <title>Genome sequence of Verticillium nonalfalfae VnAa140.</title>
        <authorList>
            <person name="Stajich J.E."/>
            <person name="Kasson M.T."/>
        </authorList>
    </citation>
    <scope>NUCLEOTIDE SEQUENCE [LARGE SCALE GENOMIC DNA]</scope>
    <source>
        <strain evidence="8 9">VnAa140</strain>
    </source>
</reference>
<feature type="compositionally biased region" description="Low complexity" evidence="6">
    <location>
        <begin position="524"/>
        <end position="535"/>
    </location>
</feature>
<dbReference type="PANTHER" id="PTHR47171:SF6">
    <property type="entry name" value="SPECIFIC TRANSCRIPTION FACTOR, PUTATIVE (AFU_ORTHOLOGUE AFUA_2G06130)-RELATED"/>
    <property type="match status" value="1"/>
</dbReference>
<evidence type="ECO:0000256" key="2">
    <source>
        <dbReference type="ARBA" id="ARBA00023015"/>
    </source>
</evidence>
<feature type="compositionally biased region" description="Low complexity" evidence="6">
    <location>
        <begin position="555"/>
        <end position="565"/>
    </location>
</feature>
<keyword evidence="2" id="KW-0805">Transcription regulation</keyword>
<dbReference type="Proteomes" id="UP000267145">
    <property type="component" value="Unassembled WGS sequence"/>
</dbReference>
<feature type="region of interest" description="Disordered" evidence="6">
    <location>
        <begin position="63"/>
        <end position="102"/>
    </location>
</feature>
<dbReference type="AlphaFoldDB" id="A0A3M9XXW7"/>
<dbReference type="InterPro" id="IPR052073">
    <property type="entry name" value="Amide_Lactam_Regulators"/>
</dbReference>
<dbReference type="PANTHER" id="PTHR47171">
    <property type="entry name" value="FARA-RELATED"/>
    <property type="match status" value="1"/>
</dbReference>
<dbReference type="InterPro" id="IPR007219">
    <property type="entry name" value="XnlR_reg_dom"/>
</dbReference>
<evidence type="ECO:0000256" key="6">
    <source>
        <dbReference type="SAM" id="MobiDB-lite"/>
    </source>
</evidence>
<dbReference type="SMART" id="SM00906">
    <property type="entry name" value="Fungal_trans"/>
    <property type="match status" value="1"/>
</dbReference>
<proteinExistence type="predicted"/>
<feature type="region of interest" description="Disordered" evidence="6">
    <location>
        <begin position="1"/>
        <end position="41"/>
    </location>
</feature>
<keyword evidence="9" id="KW-1185">Reference proteome</keyword>
<evidence type="ECO:0000313" key="8">
    <source>
        <dbReference type="EMBL" id="RNJ52844.1"/>
    </source>
</evidence>
<feature type="compositionally biased region" description="Polar residues" evidence="6">
    <location>
        <begin position="502"/>
        <end position="517"/>
    </location>
</feature>
<dbReference type="GO" id="GO:0008270">
    <property type="term" value="F:zinc ion binding"/>
    <property type="evidence" value="ECO:0007669"/>
    <property type="project" value="InterPro"/>
</dbReference>
<evidence type="ECO:0000256" key="4">
    <source>
        <dbReference type="ARBA" id="ARBA00023163"/>
    </source>
</evidence>
<keyword evidence="1" id="KW-0862">Zinc</keyword>
<comment type="caution">
    <text evidence="8">The sequence shown here is derived from an EMBL/GenBank/DDBJ whole genome shotgun (WGS) entry which is preliminary data.</text>
</comment>
<protein>
    <recommendedName>
        <fullName evidence="7">Xylanolytic transcriptional activator regulatory domain-containing protein</fullName>
    </recommendedName>
</protein>
<name>A0A3M9XXW7_9PEZI</name>
<sequence length="641" mass="70997">MFKFVSDNVGGVGTKRKHSGKSCDQCKKRHPPQSAKPVSSLAPSEGAYLRFVGDLSPEASFLETRTRKPGVQKSSRPGEVGVWLGQRTDDRGPTDDQQQGGTVIVEPVGSPAYRLEGLAGLQALYPYLRRECALVLPPKKEFELLSRLYYVKFDPLFPILNEEAIDQHDVMDTVALKQCICLQAALDPSMKPHLKLSCGESLLSQLEFRSSIATALKLSLDMGFIRNRMVLLQVTVLMAFYTDRSSASEISTAYTAQAVQLSLTLGLHLGWPGDTSSTEKSRRIFWCVWTLDRLNATANGRPITIHQQDMNMRIFEAIPEQQPSFRLFIGITQFLDAVISQYRPHATPDCQSSTGKVHSFETLAQEADALDIGFSLLASLEMFYLSVVILQSRPHKGDKSPERVPLSALQIYSASSIVSVALGEFKTSMTYWAILPYAVSMATSVAYQSLRNSNVPYKRKQAYSTFHSSCDILEKLSISFRSACTMAKLANDTLQEVERVSGNRNRANQPSNSSRQSVARDGQATDQTTQTTSAAFEAKELEATQGTQLRRRPSAEASSVPVASAYTAPLPGQPSLDPSQMIMGTTPFDNMDFTDVPGIFEDFDPDFHLNRIDALFSATLDPTMSFMPDEWFQEGAFEEHH</sequence>
<dbReference type="GO" id="GO:0006351">
    <property type="term" value="P:DNA-templated transcription"/>
    <property type="evidence" value="ECO:0007669"/>
    <property type="project" value="InterPro"/>
</dbReference>
<dbReference type="GeneID" id="39606514"/>
<evidence type="ECO:0000313" key="9">
    <source>
        <dbReference type="Proteomes" id="UP000267145"/>
    </source>
</evidence>
<evidence type="ECO:0000259" key="7">
    <source>
        <dbReference type="SMART" id="SM00906"/>
    </source>
</evidence>
<accession>A0A3M9XXW7</accession>
<dbReference type="Pfam" id="PF04082">
    <property type="entry name" value="Fungal_trans"/>
    <property type="match status" value="1"/>
</dbReference>
<organism evidence="8 9">
    <name type="scientific">Verticillium nonalfalfae</name>
    <dbReference type="NCBI Taxonomy" id="1051616"/>
    <lineage>
        <taxon>Eukaryota</taxon>
        <taxon>Fungi</taxon>
        <taxon>Dikarya</taxon>
        <taxon>Ascomycota</taxon>
        <taxon>Pezizomycotina</taxon>
        <taxon>Sordariomycetes</taxon>
        <taxon>Hypocreomycetidae</taxon>
        <taxon>Glomerellales</taxon>
        <taxon>Plectosphaerellaceae</taxon>
        <taxon>Verticillium</taxon>
    </lineage>
</organism>
<keyword evidence="5" id="KW-0539">Nucleus</keyword>
<evidence type="ECO:0000256" key="5">
    <source>
        <dbReference type="ARBA" id="ARBA00023242"/>
    </source>
</evidence>
<gene>
    <name evidence="8" type="ORF">D7B24_002825</name>
</gene>
<feature type="domain" description="Xylanolytic transcriptional activator regulatory" evidence="7">
    <location>
        <begin position="251"/>
        <end position="321"/>
    </location>
</feature>
<dbReference type="GO" id="GO:0003677">
    <property type="term" value="F:DNA binding"/>
    <property type="evidence" value="ECO:0007669"/>
    <property type="project" value="UniProtKB-KW"/>
</dbReference>
<evidence type="ECO:0000256" key="1">
    <source>
        <dbReference type="ARBA" id="ARBA00022833"/>
    </source>
</evidence>
<dbReference type="CDD" id="cd12148">
    <property type="entry name" value="fungal_TF_MHR"/>
    <property type="match status" value="1"/>
</dbReference>
<keyword evidence="3" id="KW-0238">DNA-binding</keyword>
<keyword evidence="4" id="KW-0804">Transcription</keyword>
<feature type="region of interest" description="Disordered" evidence="6">
    <location>
        <begin position="500"/>
        <end position="578"/>
    </location>
</feature>
<evidence type="ECO:0000256" key="3">
    <source>
        <dbReference type="ARBA" id="ARBA00023125"/>
    </source>
</evidence>
<dbReference type="RefSeq" id="XP_028491002.1">
    <property type="nucleotide sequence ID" value="XM_028637022.1"/>
</dbReference>
<dbReference type="EMBL" id="RBVV01000172">
    <property type="protein sequence ID" value="RNJ52844.1"/>
    <property type="molecule type" value="Genomic_DNA"/>
</dbReference>